<dbReference type="SMART" id="SM00355">
    <property type="entry name" value="ZnF_C2H2"/>
    <property type="match status" value="8"/>
</dbReference>
<dbReference type="Pfam" id="PF00096">
    <property type="entry name" value="zf-C2H2"/>
    <property type="match status" value="2"/>
</dbReference>
<evidence type="ECO:0000256" key="2">
    <source>
        <dbReference type="ARBA" id="ARBA00006991"/>
    </source>
</evidence>
<comment type="similarity">
    <text evidence="2">Belongs to the krueppel C2H2-type zinc-finger protein family.</text>
</comment>
<evidence type="ECO:0000256" key="3">
    <source>
        <dbReference type="ARBA" id="ARBA00022723"/>
    </source>
</evidence>
<evidence type="ECO:0000313" key="15">
    <source>
        <dbReference type="EMBL" id="VDI24274.1"/>
    </source>
</evidence>
<evidence type="ECO:0000313" key="16">
    <source>
        <dbReference type="Proteomes" id="UP000596742"/>
    </source>
</evidence>
<dbReference type="GO" id="GO:0008270">
    <property type="term" value="F:zinc ion binding"/>
    <property type="evidence" value="ECO:0007669"/>
    <property type="project" value="UniProtKB-KW"/>
</dbReference>
<dbReference type="InterPro" id="IPR036236">
    <property type="entry name" value="Znf_C2H2_sf"/>
</dbReference>
<sequence>MGIPIELPVILLVSFPFIICPFVCDSKLGVMGVVFDHTKSLLLPSVSATLSTFLCNPNCKLTEKLKYETRVRISQKKTDNGDNFEFSGSFVDIIRANEIIHTFIQQLNKNINDSLCETSTLMLDLNEKQKSLLVHGEERTRVVGSGGLICNPDSKLKDEPKIDSDISGLETLMCENVVIDPDPSEENDHDEQGVNSIPDLSSDYNAGNKEGSSERELVQDYYKAEEYENNSPLTGDIYIQQETSLSNPGSKKKEKQNNQHTLKVDFNHPDVDMEGEDEGEEDELENFENEESVFALKKKAGRVIRDRVDPDEAKSECRFCSYENFSTYALAKKRLQQHFCRNHANTNPVHKCDLCPRSFCTHAQLYNHKRAKHIFKKCETCGIVVNKSYYPKHIKLHEDGGNAYKFECQICNKKLASKLVLEGHMKRMHMSKEERETFSCEICKKCWLNKTSLDRHMKIYHGDGNITKLHLCDICGKGFESASKVKSHKQTHDEIPQFVCDVCYKAFRCKDGLRSHMKTHTGVKNHLCMECGKAFTQSGALDRHKRIHTGERPFVCGLCDSSFNDSSILRRHIVLKHKKENV</sequence>
<feature type="region of interest" description="Disordered" evidence="12">
    <location>
        <begin position="179"/>
        <end position="216"/>
    </location>
</feature>
<keyword evidence="8" id="KW-0238">DNA-binding</keyword>
<protein>
    <recommendedName>
        <fullName evidence="14">C2H2-type domain-containing protein</fullName>
    </recommendedName>
</protein>
<dbReference type="PROSITE" id="PS50157">
    <property type="entry name" value="ZINC_FINGER_C2H2_2"/>
    <property type="match status" value="7"/>
</dbReference>
<keyword evidence="5 11" id="KW-0863">Zinc-finger</keyword>
<keyword evidence="9" id="KW-0804">Transcription</keyword>
<reference evidence="15" key="1">
    <citation type="submission" date="2018-11" db="EMBL/GenBank/DDBJ databases">
        <authorList>
            <person name="Alioto T."/>
            <person name="Alioto T."/>
        </authorList>
    </citation>
    <scope>NUCLEOTIDE SEQUENCE</scope>
</reference>
<dbReference type="FunFam" id="3.30.160.60:FF:000446">
    <property type="entry name" value="Zinc finger protein"/>
    <property type="match status" value="1"/>
</dbReference>
<evidence type="ECO:0000256" key="6">
    <source>
        <dbReference type="ARBA" id="ARBA00022833"/>
    </source>
</evidence>
<dbReference type="InterPro" id="IPR013087">
    <property type="entry name" value="Znf_C2H2_type"/>
</dbReference>
<evidence type="ECO:0000256" key="12">
    <source>
        <dbReference type="SAM" id="MobiDB-lite"/>
    </source>
</evidence>
<keyword evidence="3" id="KW-0479">Metal-binding</keyword>
<evidence type="ECO:0000256" key="11">
    <source>
        <dbReference type="PROSITE-ProRule" id="PRU00042"/>
    </source>
</evidence>
<keyword evidence="6" id="KW-0862">Zinc</keyword>
<evidence type="ECO:0000256" key="13">
    <source>
        <dbReference type="SAM" id="SignalP"/>
    </source>
</evidence>
<dbReference type="PROSITE" id="PS00028">
    <property type="entry name" value="ZINC_FINGER_C2H2_1"/>
    <property type="match status" value="7"/>
</dbReference>
<feature type="domain" description="C2H2-type" evidence="14">
    <location>
        <begin position="554"/>
        <end position="582"/>
    </location>
</feature>
<keyword evidence="13" id="KW-0732">Signal</keyword>
<feature type="domain" description="C2H2-type" evidence="14">
    <location>
        <begin position="438"/>
        <end position="465"/>
    </location>
</feature>
<organism evidence="15 16">
    <name type="scientific">Mytilus galloprovincialis</name>
    <name type="common">Mediterranean mussel</name>
    <dbReference type="NCBI Taxonomy" id="29158"/>
    <lineage>
        <taxon>Eukaryota</taxon>
        <taxon>Metazoa</taxon>
        <taxon>Spiralia</taxon>
        <taxon>Lophotrochozoa</taxon>
        <taxon>Mollusca</taxon>
        <taxon>Bivalvia</taxon>
        <taxon>Autobranchia</taxon>
        <taxon>Pteriomorphia</taxon>
        <taxon>Mytilida</taxon>
        <taxon>Mytiloidea</taxon>
        <taxon>Mytilidae</taxon>
        <taxon>Mytilinae</taxon>
        <taxon>Mytilus</taxon>
    </lineage>
</organism>
<evidence type="ECO:0000256" key="8">
    <source>
        <dbReference type="ARBA" id="ARBA00023125"/>
    </source>
</evidence>
<feature type="domain" description="C2H2-type" evidence="14">
    <location>
        <begin position="526"/>
        <end position="553"/>
    </location>
</feature>
<comment type="subcellular location">
    <subcellularLocation>
        <location evidence="1">Nucleus</location>
    </subcellularLocation>
</comment>
<accession>A0A8B6DTX5</accession>
<dbReference type="FunFam" id="3.30.160.60:FF:000145">
    <property type="entry name" value="Zinc finger protein 574"/>
    <property type="match status" value="1"/>
</dbReference>
<feature type="domain" description="C2H2-type" evidence="14">
    <location>
        <begin position="470"/>
        <end position="492"/>
    </location>
</feature>
<dbReference type="EMBL" id="UYJE01004010">
    <property type="protein sequence ID" value="VDI24274.1"/>
    <property type="molecule type" value="Genomic_DNA"/>
</dbReference>
<dbReference type="GO" id="GO:0005634">
    <property type="term" value="C:nucleus"/>
    <property type="evidence" value="ECO:0007669"/>
    <property type="project" value="UniProtKB-SubCell"/>
</dbReference>
<gene>
    <name evidence="15" type="ORF">MGAL_10B033690</name>
</gene>
<dbReference type="Proteomes" id="UP000596742">
    <property type="component" value="Unassembled WGS sequence"/>
</dbReference>
<dbReference type="FunFam" id="3.30.160.60:FF:002737">
    <property type="entry name" value="AGAP008430-PA"/>
    <property type="match status" value="1"/>
</dbReference>
<evidence type="ECO:0000256" key="7">
    <source>
        <dbReference type="ARBA" id="ARBA00023015"/>
    </source>
</evidence>
<proteinExistence type="inferred from homology"/>
<feature type="domain" description="C2H2-type" evidence="14">
    <location>
        <begin position="406"/>
        <end position="434"/>
    </location>
</feature>
<evidence type="ECO:0000256" key="5">
    <source>
        <dbReference type="ARBA" id="ARBA00022771"/>
    </source>
</evidence>
<dbReference type="GO" id="GO:0000981">
    <property type="term" value="F:DNA-binding transcription factor activity, RNA polymerase II-specific"/>
    <property type="evidence" value="ECO:0007669"/>
    <property type="project" value="TreeGrafter"/>
</dbReference>
<evidence type="ECO:0000256" key="1">
    <source>
        <dbReference type="ARBA" id="ARBA00004123"/>
    </source>
</evidence>
<feature type="domain" description="C2H2-type" evidence="14">
    <location>
        <begin position="350"/>
        <end position="378"/>
    </location>
</feature>
<feature type="domain" description="C2H2-type" evidence="14">
    <location>
        <begin position="498"/>
        <end position="525"/>
    </location>
</feature>
<keyword evidence="7" id="KW-0805">Transcription regulation</keyword>
<feature type="chain" id="PRO_5032329426" description="C2H2-type domain-containing protein" evidence="13">
    <location>
        <begin position="27"/>
        <end position="582"/>
    </location>
</feature>
<feature type="signal peptide" evidence="13">
    <location>
        <begin position="1"/>
        <end position="26"/>
    </location>
</feature>
<dbReference type="GO" id="GO:0003677">
    <property type="term" value="F:DNA binding"/>
    <property type="evidence" value="ECO:0007669"/>
    <property type="project" value="UniProtKB-KW"/>
</dbReference>
<keyword evidence="4" id="KW-0677">Repeat</keyword>
<feature type="compositionally biased region" description="Polar residues" evidence="12">
    <location>
        <begin position="193"/>
        <end position="205"/>
    </location>
</feature>
<name>A0A8B6DTX5_MYTGA</name>
<dbReference type="PANTHER" id="PTHR24394">
    <property type="entry name" value="ZINC FINGER PROTEIN"/>
    <property type="match status" value="1"/>
</dbReference>
<evidence type="ECO:0000256" key="10">
    <source>
        <dbReference type="ARBA" id="ARBA00023242"/>
    </source>
</evidence>
<evidence type="ECO:0000259" key="14">
    <source>
        <dbReference type="PROSITE" id="PS50157"/>
    </source>
</evidence>
<dbReference type="AlphaFoldDB" id="A0A8B6DTX5"/>
<comment type="caution">
    <text evidence="15">The sequence shown here is derived from an EMBL/GenBank/DDBJ whole genome shotgun (WGS) entry which is preliminary data.</text>
</comment>
<keyword evidence="10" id="KW-0539">Nucleus</keyword>
<dbReference type="PANTHER" id="PTHR24394:SF29">
    <property type="entry name" value="MYONEURIN"/>
    <property type="match status" value="1"/>
</dbReference>
<evidence type="ECO:0000256" key="9">
    <source>
        <dbReference type="ARBA" id="ARBA00023163"/>
    </source>
</evidence>
<keyword evidence="16" id="KW-1185">Reference proteome</keyword>
<dbReference type="SUPFAM" id="SSF57667">
    <property type="entry name" value="beta-beta-alpha zinc fingers"/>
    <property type="match status" value="3"/>
</dbReference>
<dbReference type="OrthoDB" id="6052202at2759"/>
<dbReference type="Gene3D" id="3.30.160.60">
    <property type="entry name" value="Classic Zinc Finger"/>
    <property type="match status" value="5"/>
</dbReference>
<evidence type="ECO:0000256" key="4">
    <source>
        <dbReference type="ARBA" id="ARBA00022737"/>
    </source>
</evidence>
<dbReference type="Pfam" id="PF13912">
    <property type="entry name" value="zf-C2H2_6"/>
    <property type="match status" value="2"/>
</dbReference>